<feature type="domain" description="Peptidase S8/S53" evidence="8">
    <location>
        <begin position="87"/>
        <end position="353"/>
    </location>
</feature>
<evidence type="ECO:0000256" key="6">
    <source>
        <dbReference type="SAM" id="MobiDB-lite"/>
    </source>
</evidence>
<comment type="similarity">
    <text evidence="1 5">Belongs to the peptidase S8 family.</text>
</comment>
<gene>
    <name evidence="9" type="ORF">Sya03_24010</name>
</gene>
<keyword evidence="2 5" id="KW-0645">Protease</keyword>
<dbReference type="GO" id="GO:0004252">
    <property type="term" value="F:serine-type endopeptidase activity"/>
    <property type="evidence" value="ECO:0007669"/>
    <property type="project" value="UniProtKB-UniRule"/>
</dbReference>
<dbReference type="Pfam" id="PF00082">
    <property type="entry name" value="Peptidase_S8"/>
    <property type="match status" value="1"/>
</dbReference>
<dbReference type="PANTHER" id="PTHR43806:SF65">
    <property type="entry name" value="SERINE PROTEASE APRX"/>
    <property type="match status" value="1"/>
</dbReference>
<keyword evidence="4 5" id="KW-0720">Serine protease</keyword>
<dbReference type="PANTHER" id="PTHR43806">
    <property type="entry name" value="PEPTIDASE S8"/>
    <property type="match status" value="1"/>
</dbReference>
<evidence type="ECO:0000256" key="3">
    <source>
        <dbReference type="ARBA" id="ARBA00022801"/>
    </source>
</evidence>
<keyword evidence="10" id="KW-1185">Reference proteome</keyword>
<protein>
    <recommendedName>
        <fullName evidence="8">Peptidase S8/S53 domain-containing protein</fullName>
    </recommendedName>
</protein>
<dbReference type="Gene3D" id="3.40.50.200">
    <property type="entry name" value="Peptidase S8/S53 domain"/>
    <property type="match status" value="1"/>
</dbReference>
<evidence type="ECO:0000259" key="8">
    <source>
        <dbReference type="Pfam" id="PF00082"/>
    </source>
</evidence>
<feature type="chain" id="PRO_5035171172" description="Peptidase S8/S53 domain-containing protein" evidence="7">
    <location>
        <begin position="36"/>
        <end position="523"/>
    </location>
</feature>
<dbReference type="SUPFAM" id="SSF52743">
    <property type="entry name" value="Subtilisin-like"/>
    <property type="match status" value="1"/>
</dbReference>
<feature type="active site" description="Charge relay system" evidence="5">
    <location>
        <position position="321"/>
    </location>
</feature>
<feature type="active site" description="Charge relay system" evidence="5">
    <location>
        <position position="96"/>
    </location>
</feature>
<dbReference type="PROSITE" id="PS51892">
    <property type="entry name" value="SUBTILASE"/>
    <property type="match status" value="1"/>
</dbReference>
<evidence type="ECO:0000256" key="2">
    <source>
        <dbReference type="ARBA" id="ARBA00022670"/>
    </source>
</evidence>
<evidence type="ECO:0000256" key="1">
    <source>
        <dbReference type="ARBA" id="ARBA00011073"/>
    </source>
</evidence>
<evidence type="ECO:0000256" key="7">
    <source>
        <dbReference type="SAM" id="SignalP"/>
    </source>
</evidence>
<dbReference type="Proteomes" id="UP000652013">
    <property type="component" value="Unassembled WGS sequence"/>
</dbReference>
<evidence type="ECO:0000256" key="5">
    <source>
        <dbReference type="PROSITE-ProRule" id="PRU01240"/>
    </source>
</evidence>
<dbReference type="InterPro" id="IPR050131">
    <property type="entry name" value="Peptidase_S8_subtilisin-like"/>
</dbReference>
<dbReference type="AlphaFoldDB" id="A0A8J3Y7P5"/>
<keyword evidence="3 5" id="KW-0378">Hydrolase</keyword>
<accession>A0A8J3Y7P5</accession>
<feature type="region of interest" description="Disordered" evidence="6">
    <location>
        <begin position="32"/>
        <end position="58"/>
    </location>
</feature>
<feature type="active site" description="Charge relay system" evidence="5">
    <location>
        <position position="133"/>
    </location>
</feature>
<comment type="caution">
    <text evidence="9">The sequence shown here is derived from an EMBL/GenBank/DDBJ whole genome shotgun (WGS) entry which is preliminary data.</text>
</comment>
<name>A0A8J3Y7P5_9ACTN</name>
<dbReference type="PRINTS" id="PR00723">
    <property type="entry name" value="SUBTILISIN"/>
</dbReference>
<dbReference type="GO" id="GO:0006508">
    <property type="term" value="P:proteolysis"/>
    <property type="evidence" value="ECO:0007669"/>
    <property type="project" value="UniProtKB-KW"/>
</dbReference>
<proteinExistence type="inferred from homology"/>
<dbReference type="EMBL" id="BOOY01000017">
    <property type="protein sequence ID" value="GIJ03049.1"/>
    <property type="molecule type" value="Genomic_DNA"/>
</dbReference>
<evidence type="ECO:0000313" key="9">
    <source>
        <dbReference type="EMBL" id="GIJ03049.1"/>
    </source>
</evidence>
<reference evidence="9" key="1">
    <citation type="submission" date="2021-01" db="EMBL/GenBank/DDBJ databases">
        <title>Whole genome shotgun sequence of Spirilliplanes yamanashiensis NBRC 15828.</title>
        <authorList>
            <person name="Komaki H."/>
            <person name="Tamura T."/>
        </authorList>
    </citation>
    <scope>NUCLEOTIDE SEQUENCE</scope>
    <source>
        <strain evidence="9">NBRC 15828</strain>
    </source>
</reference>
<feature type="signal peptide" evidence="7">
    <location>
        <begin position="1"/>
        <end position="35"/>
    </location>
</feature>
<dbReference type="InterPro" id="IPR015500">
    <property type="entry name" value="Peptidase_S8_subtilisin-rel"/>
</dbReference>
<evidence type="ECO:0000313" key="10">
    <source>
        <dbReference type="Proteomes" id="UP000652013"/>
    </source>
</evidence>
<dbReference type="InterPro" id="IPR000209">
    <property type="entry name" value="Peptidase_S8/S53_dom"/>
</dbReference>
<keyword evidence="7" id="KW-0732">Signal</keyword>
<dbReference type="InterPro" id="IPR036852">
    <property type="entry name" value="Peptidase_S8/S53_dom_sf"/>
</dbReference>
<organism evidence="9 10">
    <name type="scientific">Spirilliplanes yamanashiensis</name>
    <dbReference type="NCBI Taxonomy" id="42233"/>
    <lineage>
        <taxon>Bacteria</taxon>
        <taxon>Bacillati</taxon>
        <taxon>Actinomycetota</taxon>
        <taxon>Actinomycetes</taxon>
        <taxon>Micromonosporales</taxon>
        <taxon>Micromonosporaceae</taxon>
        <taxon>Spirilliplanes</taxon>
    </lineage>
</organism>
<sequence length="523" mass="53731">MLAHMKSGSPLTRRACAVVAATGVAVAGLAAPASAARPGGTSTTPVTTTSTAPAPPADWAFDPAAAKLPEVTRAIRADVAHRAGYTGKGVGVALIDTGVVPVPGLIAGNVVNGPDLSLESQVPGLLHKDTYGHGTHLAGIIAGRDAATGFRGIAPDAKLTSLKVAAANGAVDVSQMLAAIDWVVEHRNDDPAHPIKVLNLSYGTDSTLRREQNPLTAAVENAWKAGIVVVVAAGNTGGEITSPAIDFNPVVVGATDTVGTTAPADDRLSAFSSVTGMTNRRLDVLAPGRSLVSLRNPGSFVDSRNPSARVGELHFRGSGTSQAAAVVSGAAALLVQRYPAATPADIKMTLMTRGLRLKNVRETGAKALDVGLAVTDPLVTSSPYYFAAEGNGSLEAARGSFHVALDTDTIPLTGENDLFGPFDTAAWAAASRAGTAWQGGDWMGRPWTGDGWGVPADGQGNWTGRAWSGRAWSGRAWSDISWSGATWTGRAWSSATFNSAVWSGSTWQSGPWLSGTGATHWQP</sequence>
<evidence type="ECO:0000256" key="4">
    <source>
        <dbReference type="ARBA" id="ARBA00022825"/>
    </source>
</evidence>